<dbReference type="Proteomes" id="UP000245974">
    <property type="component" value="Unassembled WGS sequence"/>
</dbReference>
<dbReference type="InParanoid" id="A0A2U3N4B3"/>
<dbReference type="EMBL" id="OOGT01000336">
    <property type="protein sequence ID" value="SPL72537.1"/>
    <property type="molecule type" value="Genomic_DNA"/>
</dbReference>
<gene>
    <name evidence="1" type="ORF">KPC_3715</name>
</gene>
<reference evidence="2" key="1">
    <citation type="submission" date="2018-03" db="EMBL/GenBank/DDBJ databases">
        <authorList>
            <person name="Blom J."/>
        </authorList>
    </citation>
    <scope>NUCLEOTIDE SEQUENCE [LARGE SCALE GENOMIC DNA]</scope>
    <source>
        <strain evidence="2">KPC-SM-21</strain>
    </source>
</reference>
<accession>A0A2U3N4B3</accession>
<name>A0A2U3N4B3_9GAMM</name>
<keyword evidence="2" id="KW-1185">Reference proteome</keyword>
<organism evidence="1 2">
    <name type="scientific">Acinetobacter stercoris</name>
    <dbReference type="NCBI Taxonomy" id="2126983"/>
    <lineage>
        <taxon>Bacteria</taxon>
        <taxon>Pseudomonadati</taxon>
        <taxon>Pseudomonadota</taxon>
        <taxon>Gammaproteobacteria</taxon>
        <taxon>Moraxellales</taxon>
        <taxon>Moraxellaceae</taxon>
        <taxon>Acinetobacter</taxon>
    </lineage>
</organism>
<evidence type="ECO:0000313" key="2">
    <source>
        <dbReference type="Proteomes" id="UP000245974"/>
    </source>
</evidence>
<evidence type="ECO:0000313" key="1">
    <source>
        <dbReference type="EMBL" id="SPL72537.1"/>
    </source>
</evidence>
<protein>
    <submittedName>
        <fullName evidence="1">Uncharacterized protein</fullName>
    </submittedName>
</protein>
<proteinExistence type="predicted"/>
<dbReference type="AlphaFoldDB" id="A0A2U3N4B3"/>
<sequence>MGTALDIVVYAKKNQVVSFNDSENHVRKEWFRKYLNATLGWSSLMER</sequence>